<dbReference type="PANTHER" id="PTHR15301:SF3">
    <property type="entry name" value="PROTEIN NSG1-RELATED"/>
    <property type="match status" value="1"/>
</dbReference>
<dbReference type="Proteomes" id="UP000799421">
    <property type="component" value="Unassembled WGS sequence"/>
</dbReference>
<evidence type="ECO:0000256" key="5">
    <source>
        <dbReference type="ARBA" id="ARBA00022989"/>
    </source>
</evidence>
<keyword evidence="3 8" id="KW-0812">Transmembrane</keyword>
<evidence type="ECO:0000256" key="6">
    <source>
        <dbReference type="ARBA" id="ARBA00023136"/>
    </source>
</evidence>
<evidence type="ECO:0000313" key="9">
    <source>
        <dbReference type="EMBL" id="KAF2863537.1"/>
    </source>
</evidence>
<dbReference type="OrthoDB" id="205546at2759"/>
<dbReference type="InterPro" id="IPR025929">
    <property type="entry name" value="INSIG_fam"/>
</dbReference>
<feature type="transmembrane region" description="Helical" evidence="8">
    <location>
        <begin position="151"/>
        <end position="171"/>
    </location>
</feature>
<feature type="transmembrane region" description="Helical" evidence="8">
    <location>
        <begin position="122"/>
        <end position="139"/>
    </location>
</feature>
<evidence type="ECO:0000256" key="7">
    <source>
        <dbReference type="SAM" id="MobiDB-lite"/>
    </source>
</evidence>
<sequence>MAISSRMFELSSAPSSAPSTPTNDRSTVDGGGTPYKTQSFLNLTGSTLSGIYQPTEDNTPFGTGAQTPTTVRKPDRRYTRKRTRGYLLLSLVARVAVLVAVGLLYGFLIGQLHPSGTGGPPTVLWAGCAVLMGLALPRLDAETEEADTKDWLHAVRSVSAFVGVAFAIRRLPWESTMQLSLTLALANPAIWYLIDRTISGFGLAAGNAVAVTGVCLLVRPGFVVPREMEVGRVLFGLASQEKVAAITWFASAAFVGTICWGNVGRRLEAALR</sequence>
<feature type="transmembrane region" description="Helical" evidence="8">
    <location>
        <begin position="86"/>
        <end position="110"/>
    </location>
</feature>
<evidence type="ECO:0000256" key="2">
    <source>
        <dbReference type="ARBA" id="ARBA00007475"/>
    </source>
</evidence>
<evidence type="ECO:0000256" key="8">
    <source>
        <dbReference type="SAM" id="Phobius"/>
    </source>
</evidence>
<dbReference type="Pfam" id="PF07281">
    <property type="entry name" value="INSIG"/>
    <property type="match status" value="1"/>
</dbReference>
<evidence type="ECO:0000256" key="4">
    <source>
        <dbReference type="ARBA" id="ARBA00022824"/>
    </source>
</evidence>
<protein>
    <recommendedName>
        <fullName evidence="11">INSIG-domain-containing protein</fullName>
    </recommendedName>
</protein>
<keyword evidence="5 8" id="KW-1133">Transmembrane helix</keyword>
<feature type="transmembrane region" description="Helical" evidence="8">
    <location>
        <begin position="177"/>
        <end position="194"/>
    </location>
</feature>
<proteinExistence type="inferred from homology"/>
<dbReference type="GO" id="GO:0005789">
    <property type="term" value="C:endoplasmic reticulum membrane"/>
    <property type="evidence" value="ECO:0007669"/>
    <property type="project" value="UniProtKB-SubCell"/>
</dbReference>
<feature type="compositionally biased region" description="Polar residues" evidence="7">
    <location>
        <begin position="52"/>
        <end position="70"/>
    </location>
</feature>
<name>A0A6A7C8H0_9PEZI</name>
<dbReference type="PANTHER" id="PTHR15301">
    <property type="entry name" value="INSULIN-INDUCED GENE 1"/>
    <property type="match status" value="1"/>
</dbReference>
<feature type="transmembrane region" description="Helical" evidence="8">
    <location>
        <begin position="201"/>
        <end position="223"/>
    </location>
</feature>
<feature type="compositionally biased region" description="Low complexity" evidence="7">
    <location>
        <begin position="11"/>
        <end position="22"/>
    </location>
</feature>
<keyword evidence="6 8" id="KW-0472">Membrane</keyword>
<evidence type="ECO:0000313" key="10">
    <source>
        <dbReference type="Proteomes" id="UP000799421"/>
    </source>
</evidence>
<dbReference type="EMBL" id="MU005960">
    <property type="protein sequence ID" value="KAF2863537.1"/>
    <property type="molecule type" value="Genomic_DNA"/>
</dbReference>
<gene>
    <name evidence="9" type="ORF">K470DRAFT_226062</name>
</gene>
<comment type="similarity">
    <text evidence="2">Belongs to the INSIG family.</text>
</comment>
<accession>A0A6A7C8H0</accession>
<feature type="region of interest" description="Disordered" evidence="7">
    <location>
        <begin position="1"/>
        <end position="34"/>
    </location>
</feature>
<evidence type="ECO:0000256" key="1">
    <source>
        <dbReference type="ARBA" id="ARBA00004477"/>
    </source>
</evidence>
<evidence type="ECO:0000256" key="3">
    <source>
        <dbReference type="ARBA" id="ARBA00022692"/>
    </source>
</evidence>
<dbReference type="AlphaFoldDB" id="A0A6A7C8H0"/>
<reference evidence="9" key="1">
    <citation type="journal article" date="2020" name="Stud. Mycol.">
        <title>101 Dothideomycetes genomes: a test case for predicting lifestyles and emergence of pathogens.</title>
        <authorList>
            <person name="Haridas S."/>
            <person name="Albert R."/>
            <person name="Binder M."/>
            <person name="Bloem J."/>
            <person name="Labutti K."/>
            <person name="Salamov A."/>
            <person name="Andreopoulos B."/>
            <person name="Baker S."/>
            <person name="Barry K."/>
            <person name="Bills G."/>
            <person name="Bluhm B."/>
            <person name="Cannon C."/>
            <person name="Castanera R."/>
            <person name="Culley D."/>
            <person name="Daum C."/>
            <person name="Ezra D."/>
            <person name="Gonzalez J."/>
            <person name="Henrissat B."/>
            <person name="Kuo A."/>
            <person name="Liang C."/>
            <person name="Lipzen A."/>
            <person name="Lutzoni F."/>
            <person name="Magnuson J."/>
            <person name="Mondo S."/>
            <person name="Nolan M."/>
            <person name="Ohm R."/>
            <person name="Pangilinan J."/>
            <person name="Park H.-J."/>
            <person name="Ramirez L."/>
            <person name="Alfaro M."/>
            <person name="Sun H."/>
            <person name="Tritt A."/>
            <person name="Yoshinaga Y."/>
            <person name="Zwiers L.-H."/>
            <person name="Turgeon B."/>
            <person name="Goodwin S."/>
            <person name="Spatafora J."/>
            <person name="Crous P."/>
            <person name="Grigoriev I."/>
        </authorList>
    </citation>
    <scope>NUCLEOTIDE SEQUENCE</scope>
    <source>
        <strain evidence="9">CBS 480.64</strain>
    </source>
</reference>
<feature type="region of interest" description="Disordered" evidence="7">
    <location>
        <begin position="52"/>
        <end position="77"/>
    </location>
</feature>
<feature type="transmembrane region" description="Helical" evidence="8">
    <location>
        <begin position="243"/>
        <end position="263"/>
    </location>
</feature>
<keyword evidence="10" id="KW-1185">Reference proteome</keyword>
<dbReference type="GO" id="GO:0016126">
    <property type="term" value="P:sterol biosynthetic process"/>
    <property type="evidence" value="ECO:0007669"/>
    <property type="project" value="TreeGrafter"/>
</dbReference>
<evidence type="ECO:0008006" key="11">
    <source>
        <dbReference type="Google" id="ProtNLM"/>
    </source>
</evidence>
<keyword evidence="4" id="KW-0256">Endoplasmic reticulum</keyword>
<comment type="subcellular location">
    <subcellularLocation>
        <location evidence="1">Endoplasmic reticulum membrane</location>
        <topology evidence="1">Multi-pass membrane protein</topology>
    </subcellularLocation>
</comment>
<organism evidence="9 10">
    <name type="scientific">Piedraia hortae CBS 480.64</name>
    <dbReference type="NCBI Taxonomy" id="1314780"/>
    <lineage>
        <taxon>Eukaryota</taxon>
        <taxon>Fungi</taxon>
        <taxon>Dikarya</taxon>
        <taxon>Ascomycota</taxon>
        <taxon>Pezizomycotina</taxon>
        <taxon>Dothideomycetes</taxon>
        <taxon>Dothideomycetidae</taxon>
        <taxon>Capnodiales</taxon>
        <taxon>Piedraiaceae</taxon>
        <taxon>Piedraia</taxon>
    </lineage>
</organism>